<keyword evidence="1" id="KW-0812">Transmembrane</keyword>
<reference evidence="3" key="1">
    <citation type="submission" date="2016-05" db="EMBL/GenBank/DDBJ databases">
        <authorList>
            <person name="Naeem Raeece"/>
        </authorList>
    </citation>
    <scope>NUCLEOTIDE SEQUENCE [LARGE SCALE GENOMIC DNA]</scope>
</reference>
<dbReference type="InterPro" id="IPR008780">
    <property type="entry name" value="Plasmodium_Vir"/>
</dbReference>
<dbReference type="Pfam" id="PF05795">
    <property type="entry name" value="Plasmodium_Vir"/>
    <property type="match status" value="1"/>
</dbReference>
<accession>A0A1A8X1T6</accession>
<protein>
    <submittedName>
        <fullName evidence="2">PIR Superfamily Protein</fullName>
    </submittedName>
</protein>
<feature type="transmembrane region" description="Helical" evidence="1">
    <location>
        <begin position="215"/>
        <end position="237"/>
    </location>
</feature>
<dbReference type="AlphaFoldDB" id="A0A1A8X1T6"/>
<name>A0A1A8X1T6_PLAMA</name>
<gene>
    <name evidence="2" type="ORF">PMALA_062310</name>
</gene>
<dbReference type="Proteomes" id="UP000078597">
    <property type="component" value="Unassembled WGS sequence"/>
</dbReference>
<feature type="non-terminal residue" evidence="2">
    <location>
        <position position="238"/>
    </location>
</feature>
<organism evidence="2 3">
    <name type="scientific">Plasmodium malariae</name>
    <dbReference type="NCBI Taxonomy" id="5858"/>
    <lineage>
        <taxon>Eukaryota</taxon>
        <taxon>Sar</taxon>
        <taxon>Alveolata</taxon>
        <taxon>Apicomplexa</taxon>
        <taxon>Aconoidasida</taxon>
        <taxon>Haemosporida</taxon>
        <taxon>Plasmodiidae</taxon>
        <taxon>Plasmodium</taxon>
        <taxon>Plasmodium (Plasmodium)</taxon>
    </lineage>
</organism>
<evidence type="ECO:0000313" key="3">
    <source>
        <dbReference type="Proteomes" id="UP000078597"/>
    </source>
</evidence>
<keyword evidence="1" id="KW-1133">Transmembrane helix</keyword>
<dbReference type="EMBL" id="FLQW01005018">
    <property type="protein sequence ID" value="SBS98116.1"/>
    <property type="molecule type" value="Genomic_DNA"/>
</dbReference>
<sequence length="238" mass="28100">MASGVPGENENSVTLFLKYKEEFEDVISDILNNKRGGNGENPGKKCAKMKNYPDFTTPCQQVGRYLIEIKENYKHDSLKRCKYLNYRINSDENYKKNLIWFEGYKDFSSQTENICTEQIKIIQEDVLIKLKELYSYYKCFNEYKGKESDSDGTICNNIKNLYNIYENNYEKCQKKKNDPFCEELTNFKKAYDYKMSKLSPCKDLPKTLPPKEEDYLFVPILTTAMVLLMSFTIFFLYK</sequence>
<proteinExistence type="predicted"/>
<evidence type="ECO:0000256" key="1">
    <source>
        <dbReference type="SAM" id="Phobius"/>
    </source>
</evidence>
<keyword evidence="1" id="KW-0472">Membrane</keyword>
<evidence type="ECO:0000313" key="2">
    <source>
        <dbReference type="EMBL" id="SBS98116.1"/>
    </source>
</evidence>